<name>A0AA50CPY0_9HYPH</name>
<organism evidence="1 2">
    <name type="scientific">Shinella sumterensis</name>
    <dbReference type="NCBI Taxonomy" id="1967501"/>
    <lineage>
        <taxon>Bacteria</taxon>
        <taxon>Pseudomonadati</taxon>
        <taxon>Pseudomonadota</taxon>
        <taxon>Alphaproteobacteria</taxon>
        <taxon>Hyphomicrobiales</taxon>
        <taxon>Rhizobiaceae</taxon>
        <taxon>Shinella</taxon>
    </lineage>
</organism>
<sequence>MDKIEPVSGRGEMDHAGEAIRELIFSGCDGTVDFLMSGRSLDAISLLV</sequence>
<dbReference type="RefSeq" id="WP_160869130.1">
    <property type="nucleotide sequence ID" value="NZ_CP132302.1"/>
</dbReference>
<reference evidence="1 2" key="1">
    <citation type="submission" date="2023-08" db="EMBL/GenBank/DDBJ databases">
        <title>Pathogen: clinical or host-associated sample.</title>
        <authorList>
            <person name="Hergert J."/>
            <person name="Casey R."/>
            <person name="Wagner J."/>
            <person name="Young E.L."/>
            <person name="Oakeson K.F."/>
        </authorList>
    </citation>
    <scope>NUCLEOTIDE SEQUENCE [LARGE SCALE GENOMIC DNA]</scope>
    <source>
        <strain evidence="1 2">1760953</strain>
    </source>
</reference>
<dbReference type="Proteomes" id="UP001234585">
    <property type="component" value="Chromosome"/>
</dbReference>
<evidence type="ECO:0000313" key="1">
    <source>
        <dbReference type="EMBL" id="WLR98454.1"/>
    </source>
</evidence>
<evidence type="ECO:0000313" key="2">
    <source>
        <dbReference type="Proteomes" id="UP001234585"/>
    </source>
</evidence>
<accession>A0AA50CPY0</accession>
<protein>
    <submittedName>
        <fullName evidence="1">Uncharacterized protein</fullName>
    </submittedName>
</protein>
<keyword evidence="2" id="KW-1185">Reference proteome</keyword>
<proteinExistence type="predicted"/>
<dbReference type="AlphaFoldDB" id="A0AA50CPY0"/>
<gene>
    <name evidence="1" type="ORF">Q9313_05325</name>
</gene>
<dbReference type="EMBL" id="CP132302">
    <property type="protein sequence ID" value="WLR98454.1"/>
    <property type="molecule type" value="Genomic_DNA"/>
</dbReference>